<gene>
    <name evidence="2" type="ORF">WMY93_012057</name>
</gene>
<reference evidence="3" key="1">
    <citation type="submission" date="2024-04" db="EMBL/GenBank/DDBJ databases">
        <title>Salinicola lusitanus LLJ914,a marine bacterium isolated from the Okinawa Trough.</title>
        <authorList>
            <person name="Li J."/>
        </authorList>
    </citation>
    <scope>NUCLEOTIDE SEQUENCE [LARGE SCALE GENOMIC DNA]</scope>
</reference>
<evidence type="ECO:0000256" key="1">
    <source>
        <dbReference type="SAM" id="MobiDB-lite"/>
    </source>
</evidence>
<organism evidence="2 3">
    <name type="scientific">Mugilogobius chulae</name>
    <name type="common">yellowstripe goby</name>
    <dbReference type="NCBI Taxonomy" id="88201"/>
    <lineage>
        <taxon>Eukaryota</taxon>
        <taxon>Metazoa</taxon>
        <taxon>Chordata</taxon>
        <taxon>Craniata</taxon>
        <taxon>Vertebrata</taxon>
        <taxon>Euteleostomi</taxon>
        <taxon>Actinopterygii</taxon>
        <taxon>Neopterygii</taxon>
        <taxon>Teleostei</taxon>
        <taxon>Neoteleostei</taxon>
        <taxon>Acanthomorphata</taxon>
        <taxon>Gobiaria</taxon>
        <taxon>Gobiiformes</taxon>
        <taxon>Gobioidei</taxon>
        <taxon>Gobiidae</taxon>
        <taxon>Gobionellinae</taxon>
        <taxon>Mugilogobius</taxon>
    </lineage>
</organism>
<feature type="compositionally biased region" description="Basic and acidic residues" evidence="1">
    <location>
        <begin position="128"/>
        <end position="137"/>
    </location>
</feature>
<sequence>MSRMSDLSTCSNSLTHQAGSVHSIKIGGREGKRSRSKPIHLRSHNVSQGRGRRKTPPPQRRSRGPNQPNPGPETPTPGPPPKSKLSLKKKKQQPSEESLAQGAEQVGSMQTVQSATEISRPAPLITKHQSDPERPVSEWEDSLPPGQEFPGVEELQTLSQVSLESSVDEEVLAISDNDQFEALHNNIPPPASNSTSASVTAVLPVVVSISRQFALSLRAPGPAVYLRLSRVLLVRSICISLVSSGSGLSASLSCAPGPVYLRFPRVLQSIAFATLPASARVAMFVVLL</sequence>
<evidence type="ECO:0000313" key="2">
    <source>
        <dbReference type="EMBL" id="KAK7916296.1"/>
    </source>
</evidence>
<accession>A0AAW0PA44</accession>
<dbReference type="AlphaFoldDB" id="A0AAW0PA44"/>
<name>A0AAW0PA44_9GOBI</name>
<feature type="compositionally biased region" description="Basic residues" evidence="1">
    <location>
        <begin position="34"/>
        <end position="43"/>
    </location>
</feature>
<keyword evidence="3" id="KW-1185">Reference proteome</keyword>
<evidence type="ECO:0000313" key="3">
    <source>
        <dbReference type="Proteomes" id="UP001460270"/>
    </source>
</evidence>
<dbReference type="EMBL" id="JBBPFD010000008">
    <property type="protein sequence ID" value="KAK7916296.1"/>
    <property type="molecule type" value="Genomic_DNA"/>
</dbReference>
<feature type="compositionally biased region" description="Polar residues" evidence="1">
    <location>
        <begin position="107"/>
        <end position="117"/>
    </location>
</feature>
<proteinExistence type="predicted"/>
<feature type="compositionally biased region" description="Pro residues" evidence="1">
    <location>
        <begin position="67"/>
        <end position="82"/>
    </location>
</feature>
<feature type="region of interest" description="Disordered" evidence="1">
    <location>
        <begin position="1"/>
        <end position="143"/>
    </location>
</feature>
<protein>
    <submittedName>
        <fullName evidence="2">Uncharacterized protein</fullName>
    </submittedName>
</protein>
<dbReference type="Proteomes" id="UP001460270">
    <property type="component" value="Unassembled WGS sequence"/>
</dbReference>
<comment type="caution">
    <text evidence="2">The sequence shown here is derived from an EMBL/GenBank/DDBJ whole genome shotgun (WGS) entry which is preliminary data.</text>
</comment>
<feature type="compositionally biased region" description="Basic residues" evidence="1">
    <location>
        <begin position="50"/>
        <end position="63"/>
    </location>
</feature>
<feature type="compositionally biased region" description="Polar residues" evidence="1">
    <location>
        <begin position="1"/>
        <end position="20"/>
    </location>
</feature>